<evidence type="ECO:0000256" key="1">
    <source>
        <dbReference type="ARBA" id="ARBA00023015"/>
    </source>
</evidence>
<keyword evidence="1" id="KW-0805">Transcription regulation</keyword>
<name>A0ABQ2AZ92_9MICC</name>
<dbReference type="SUPFAM" id="SSF55781">
    <property type="entry name" value="GAF domain-like"/>
    <property type="match status" value="1"/>
</dbReference>
<dbReference type="PANTHER" id="PTHR30136">
    <property type="entry name" value="HELIX-TURN-HELIX TRANSCRIPTIONAL REGULATOR, ICLR FAMILY"/>
    <property type="match status" value="1"/>
</dbReference>
<dbReference type="PROSITE" id="PS51077">
    <property type="entry name" value="HTH_ICLR"/>
    <property type="match status" value="1"/>
</dbReference>
<gene>
    <name evidence="6" type="ORF">GCM10007170_45930</name>
</gene>
<evidence type="ECO:0000259" key="5">
    <source>
        <dbReference type="PROSITE" id="PS51078"/>
    </source>
</evidence>
<dbReference type="InterPro" id="IPR029016">
    <property type="entry name" value="GAF-like_dom_sf"/>
</dbReference>
<keyword evidence="2" id="KW-0238">DNA-binding</keyword>
<evidence type="ECO:0000256" key="2">
    <source>
        <dbReference type="ARBA" id="ARBA00023125"/>
    </source>
</evidence>
<dbReference type="Pfam" id="PF09339">
    <property type="entry name" value="HTH_IclR"/>
    <property type="match status" value="1"/>
</dbReference>
<feature type="domain" description="IclR-ED" evidence="5">
    <location>
        <begin position="63"/>
        <end position="240"/>
    </location>
</feature>
<dbReference type="Gene3D" id="1.10.10.10">
    <property type="entry name" value="Winged helix-like DNA-binding domain superfamily/Winged helix DNA-binding domain"/>
    <property type="match status" value="1"/>
</dbReference>
<dbReference type="RefSeq" id="WP_188573802.1">
    <property type="nucleotide sequence ID" value="NZ_BMFW01000056.1"/>
</dbReference>
<dbReference type="Gene3D" id="3.30.450.40">
    <property type="match status" value="1"/>
</dbReference>
<feature type="domain" description="HTH iclR-type" evidence="4">
    <location>
        <begin position="8"/>
        <end position="69"/>
    </location>
</feature>
<dbReference type="InterPro" id="IPR005471">
    <property type="entry name" value="Tscrpt_reg_IclR_N"/>
</dbReference>
<dbReference type="Pfam" id="PF01614">
    <property type="entry name" value="IclR_C"/>
    <property type="match status" value="1"/>
</dbReference>
<dbReference type="InterPro" id="IPR014757">
    <property type="entry name" value="Tscrpt_reg_IclR_C"/>
</dbReference>
<protein>
    <submittedName>
        <fullName evidence="6">IclR family transcriptional regulator</fullName>
    </submittedName>
</protein>
<comment type="caution">
    <text evidence="6">The sequence shown here is derived from an EMBL/GenBank/DDBJ whole genome shotgun (WGS) entry which is preliminary data.</text>
</comment>
<dbReference type="SUPFAM" id="SSF46785">
    <property type="entry name" value="Winged helix' DNA-binding domain"/>
    <property type="match status" value="1"/>
</dbReference>
<evidence type="ECO:0000313" key="6">
    <source>
        <dbReference type="EMBL" id="GGI02979.1"/>
    </source>
</evidence>
<sequence length="260" mass="27377">MANSPSGESVVTRLARLLAAFGPDHEALTLTSLAQRASLPVSTTQRLVVDLLKHRFLEKTEDGLLRIGSLVQSPAAAVSSGSYVGLRNAAVPLMESVHAVLQQQVTLAVLDHDQTLYLERVARGGTATNITQRMARLPLLGNPSGLILLAHQSAAYQANLFASADGDLRAVLAQARAEGFVTRPGILTEGTIAVSVPVLGDLEDLPAALTAVIPQVGANIPLTVAVLRSASFAITSAMKTQLDSGPDPRSREILLTSRRI</sequence>
<keyword evidence="7" id="KW-1185">Reference proteome</keyword>
<evidence type="ECO:0000313" key="7">
    <source>
        <dbReference type="Proteomes" id="UP000643279"/>
    </source>
</evidence>
<dbReference type="SMART" id="SM00346">
    <property type="entry name" value="HTH_ICLR"/>
    <property type="match status" value="1"/>
</dbReference>
<accession>A0ABQ2AZ92</accession>
<dbReference type="PANTHER" id="PTHR30136:SF24">
    <property type="entry name" value="HTH-TYPE TRANSCRIPTIONAL REPRESSOR ALLR"/>
    <property type="match status" value="1"/>
</dbReference>
<proteinExistence type="predicted"/>
<dbReference type="InterPro" id="IPR036388">
    <property type="entry name" value="WH-like_DNA-bd_sf"/>
</dbReference>
<dbReference type="EMBL" id="BMFW01000056">
    <property type="protein sequence ID" value="GGI02979.1"/>
    <property type="molecule type" value="Genomic_DNA"/>
</dbReference>
<dbReference type="InterPro" id="IPR036390">
    <property type="entry name" value="WH_DNA-bd_sf"/>
</dbReference>
<evidence type="ECO:0000256" key="3">
    <source>
        <dbReference type="ARBA" id="ARBA00023163"/>
    </source>
</evidence>
<organism evidence="6 7">
    <name type="scientific">Arthrobacter liuii</name>
    <dbReference type="NCBI Taxonomy" id="1476996"/>
    <lineage>
        <taxon>Bacteria</taxon>
        <taxon>Bacillati</taxon>
        <taxon>Actinomycetota</taxon>
        <taxon>Actinomycetes</taxon>
        <taxon>Micrococcales</taxon>
        <taxon>Micrococcaceae</taxon>
        <taxon>Arthrobacter</taxon>
    </lineage>
</organism>
<dbReference type="PROSITE" id="PS51078">
    <property type="entry name" value="ICLR_ED"/>
    <property type="match status" value="1"/>
</dbReference>
<keyword evidence="3" id="KW-0804">Transcription</keyword>
<dbReference type="InterPro" id="IPR050707">
    <property type="entry name" value="HTH_MetabolicPath_Reg"/>
</dbReference>
<evidence type="ECO:0000259" key="4">
    <source>
        <dbReference type="PROSITE" id="PS51077"/>
    </source>
</evidence>
<dbReference type="Proteomes" id="UP000643279">
    <property type="component" value="Unassembled WGS sequence"/>
</dbReference>
<reference evidence="7" key="1">
    <citation type="journal article" date="2019" name="Int. J. Syst. Evol. Microbiol.">
        <title>The Global Catalogue of Microorganisms (GCM) 10K type strain sequencing project: providing services to taxonomists for standard genome sequencing and annotation.</title>
        <authorList>
            <consortium name="The Broad Institute Genomics Platform"/>
            <consortium name="The Broad Institute Genome Sequencing Center for Infectious Disease"/>
            <person name="Wu L."/>
            <person name="Ma J."/>
        </authorList>
    </citation>
    <scope>NUCLEOTIDE SEQUENCE [LARGE SCALE GENOMIC DNA]</scope>
    <source>
        <strain evidence="7">CGMCC 1.12778</strain>
    </source>
</reference>